<dbReference type="PANTHER" id="PTHR14791:SF42">
    <property type="entry name" value="F16L1.2 PROTEIN"/>
    <property type="match status" value="1"/>
</dbReference>
<dbReference type="InterPro" id="IPR036020">
    <property type="entry name" value="WW_dom_sf"/>
</dbReference>
<dbReference type="InterPro" id="IPR001202">
    <property type="entry name" value="WW_dom"/>
</dbReference>
<feature type="region of interest" description="Disordered" evidence="3">
    <location>
        <begin position="1"/>
        <end position="51"/>
    </location>
</feature>
<name>A0A1R3JG17_COCAP</name>
<organism evidence="5 6">
    <name type="scientific">Corchorus capsularis</name>
    <name type="common">Jute</name>
    <dbReference type="NCBI Taxonomy" id="210143"/>
    <lineage>
        <taxon>Eukaryota</taxon>
        <taxon>Viridiplantae</taxon>
        <taxon>Streptophyta</taxon>
        <taxon>Embryophyta</taxon>
        <taxon>Tracheophyta</taxon>
        <taxon>Spermatophyta</taxon>
        <taxon>Magnoliopsida</taxon>
        <taxon>eudicotyledons</taxon>
        <taxon>Gunneridae</taxon>
        <taxon>Pentapetalae</taxon>
        <taxon>rosids</taxon>
        <taxon>malvids</taxon>
        <taxon>Malvales</taxon>
        <taxon>Malvaceae</taxon>
        <taxon>Grewioideae</taxon>
        <taxon>Apeibeae</taxon>
        <taxon>Corchorus</taxon>
    </lineage>
</organism>
<sequence>MVSFQAPFSLDMRKTTLDDHHHQLDNSSKKRKLDHEPHGDEEETFEKRSKAETTKALFHDMELHLETPLPLEWQRCLDIQSGQIHFYNSRTQTRTSKDPRRSPEPPSSGGGHMSLDLELNLPCDSVRKINAPDDHKNQFINSVISLSPPKGTGGRTSVVVDDDDKKKINSSSTPRRSLSWLAVAEEEDEKEQEMVATVCMRCHMLVMLCKSSPACPNCKFMHPPDQGPPKLFKPRLSLLC</sequence>
<evidence type="ECO:0000256" key="1">
    <source>
        <dbReference type="ARBA" id="ARBA00004496"/>
    </source>
</evidence>
<dbReference type="PANTHER" id="PTHR14791">
    <property type="entry name" value="BOMB/KIRA PROTEINS"/>
    <property type="match status" value="1"/>
</dbReference>
<evidence type="ECO:0000313" key="5">
    <source>
        <dbReference type="EMBL" id="OMO93775.1"/>
    </source>
</evidence>
<protein>
    <recommendedName>
        <fullName evidence="4">WW domain-containing protein</fullName>
    </recommendedName>
</protein>
<feature type="region of interest" description="Disordered" evidence="3">
    <location>
        <begin position="87"/>
        <end position="117"/>
    </location>
</feature>
<dbReference type="STRING" id="210143.A0A1R3JG17"/>
<dbReference type="Proteomes" id="UP000188268">
    <property type="component" value="Unassembled WGS sequence"/>
</dbReference>
<feature type="compositionally biased region" description="Basic and acidic residues" evidence="3">
    <location>
        <begin position="11"/>
        <end position="38"/>
    </location>
</feature>
<dbReference type="OrthoDB" id="1424894at2759"/>
<feature type="domain" description="WW" evidence="4">
    <location>
        <begin position="67"/>
        <end position="101"/>
    </location>
</feature>
<dbReference type="Gramene" id="OMO93775">
    <property type="protein sequence ID" value="OMO93775"/>
    <property type="gene ID" value="CCACVL1_06352"/>
</dbReference>
<evidence type="ECO:0000259" key="4">
    <source>
        <dbReference type="PROSITE" id="PS50020"/>
    </source>
</evidence>
<keyword evidence="6" id="KW-1185">Reference proteome</keyword>
<evidence type="ECO:0000256" key="3">
    <source>
        <dbReference type="SAM" id="MobiDB-lite"/>
    </source>
</evidence>
<dbReference type="GO" id="GO:0005737">
    <property type="term" value="C:cytoplasm"/>
    <property type="evidence" value="ECO:0007669"/>
    <property type="project" value="UniProtKB-SubCell"/>
</dbReference>
<evidence type="ECO:0000313" key="6">
    <source>
        <dbReference type="Proteomes" id="UP000188268"/>
    </source>
</evidence>
<accession>A0A1R3JG17</accession>
<dbReference type="OMA" id="QRHNSFK"/>
<dbReference type="SUPFAM" id="SSF51045">
    <property type="entry name" value="WW domain"/>
    <property type="match status" value="1"/>
</dbReference>
<dbReference type="Gene3D" id="2.20.70.10">
    <property type="match status" value="1"/>
</dbReference>
<gene>
    <name evidence="5" type="ORF">CCACVL1_06352</name>
</gene>
<reference evidence="5 6" key="1">
    <citation type="submission" date="2013-09" db="EMBL/GenBank/DDBJ databases">
        <title>Corchorus capsularis genome sequencing.</title>
        <authorList>
            <person name="Alam M."/>
            <person name="Haque M.S."/>
            <person name="Islam M.S."/>
            <person name="Emdad E.M."/>
            <person name="Islam M.M."/>
            <person name="Ahmed B."/>
            <person name="Halim A."/>
            <person name="Hossen Q.M.M."/>
            <person name="Hossain M.Z."/>
            <person name="Ahmed R."/>
            <person name="Khan M.M."/>
            <person name="Islam R."/>
            <person name="Rashid M.M."/>
            <person name="Khan S.A."/>
            <person name="Rahman M.S."/>
            <person name="Alam M."/>
        </authorList>
    </citation>
    <scope>NUCLEOTIDE SEQUENCE [LARGE SCALE GENOMIC DNA]</scope>
    <source>
        <strain evidence="6">cv. CVL-1</strain>
        <tissue evidence="5">Whole seedling</tissue>
    </source>
</reference>
<dbReference type="AlphaFoldDB" id="A0A1R3JG17"/>
<proteinExistence type="predicted"/>
<comment type="subcellular location">
    <subcellularLocation>
        <location evidence="1">Cytoplasm</location>
    </subcellularLocation>
</comment>
<comment type="caution">
    <text evidence="5">The sequence shown here is derived from an EMBL/GenBank/DDBJ whole genome shotgun (WGS) entry which is preliminary data.</text>
</comment>
<keyword evidence="2" id="KW-0963">Cytoplasm</keyword>
<dbReference type="PROSITE" id="PS50020">
    <property type="entry name" value="WW_DOMAIN_2"/>
    <property type="match status" value="1"/>
</dbReference>
<evidence type="ECO:0000256" key="2">
    <source>
        <dbReference type="ARBA" id="ARBA00022490"/>
    </source>
</evidence>
<dbReference type="EMBL" id="AWWV01008041">
    <property type="protein sequence ID" value="OMO93775.1"/>
    <property type="molecule type" value="Genomic_DNA"/>
</dbReference>
<dbReference type="InterPro" id="IPR051105">
    <property type="entry name" value="WWC/KIBRA_Hippo_Reg"/>
</dbReference>